<accession>A0A0N4TES6</accession>
<proteinExistence type="predicted"/>
<protein>
    <submittedName>
        <fullName evidence="3">Ovule protein</fullName>
    </submittedName>
</protein>
<dbReference type="AlphaFoldDB" id="A0A0N4TES6"/>
<keyword evidence="2" id="KW-1185">Reference proteome</keyword>
<dbReference type="EMBL" id="UZAD01006399">
    <property type="protein sequence ID" value="VDN87863.1"/>
    <property type="molecule type" value="Genomic_DNA"/>
</dbReference>
<name>A0A0N4TES6_BRUPA</name>
<evidence type="ECO:0000313" key="2">
    <source>
        <dbReference type="Proteomes" id="UP000278627"/>
    </source>
</evidence>
<evidence type="ECO:0000313" key="1">
    <source>
        <dbReference type="EMBL" id="VDN87863.1"/>
    </source>
</evidence>
<dbReference type="Proteomes" id="UP000278627">
    <property type="component" value="Unassembled WGS sequence"/>
</dbReference>
<gene>
    <name evidence="1" type="ORF">BPAG_LOCUS6677</name>
</gene>
<organism evidence="3">
    <name type="scientific">Brugia pahangi</name>
    <name type="common">Filarial nematode worm</name>
    <dbReference type="NCBI Taxonomy" id="6280"/>
    <lineage>
        <taxon>Eukaryota</taxon>
        <taxon>Metazoa</taxon>
        <taxon>Ecdysozoa</taxon>
        <taxon>Nematoda</taxon>
        <taxon>Chromadorea</taxon>
        <taxon>Rhabditida</taxon>
        <taxon>Spirurina</taxon>
        <taxon>Spiruromorpha</taxon>
        <taxon>Filarioidea</taxon>
        <taxon>Onchocercidae</taxon>
        <taxon>Brugia</taxon>
    </lineage>
</organism>
<reference evidence="3" key="1">
    <citation type="submission" date="2017-02" db="UniProtKB">
        <authorList>
            <consortium name="WormBaseParasite"/>
        </authorList>
    </citation>
    <scope>IDENTIFICATION</scope>
</reference>
<dbReference type="WBParaSite" id="BPAG_0000671401-mRNA-1">
    <property type="protein sequence ID" value="BPAG_0000671401-mRNA-1"/>
    <property type="gene ID" value="BPAG_0000671401"/>
</dbReference>
<evidence type="ECO:0000313" key="3">
    <source>
        <dbReference type="WBParaSite" id="BPAG_0000671401-mRNA-1"/>
    </source>
</evidence>
<sequence length="60" mass="6995">MHYFTIVYELYKLSQNDPNHHLTVKNVPKAFYIGLQNLTHVNVANICLVYHGNIPKYHGL</sequence>
<reference evidence="1 2" key="2">
    <citation type="submission" date="2018-11" db="EMBL/GenBank/DDBJ databases">
        <authorList>
            <consortium name="Pathogen Informatics"/>
        </authorList>
    </citation>
    <scope>NUCLEOTIDE SEQUENCE [LARGE SCALE GENOMIC DNA]</scope>
</reference>